<reference evidence="1 2" key="1">
    <citation type="journal article" date="2012" name="Science">
        <title>The Paleozoic origin of enzymatic lignin decomposition reconstructed from 31 fungal genomes.</title>
        <authorList>
            <person name="Floudas D."/>
            <person name="Binder M."/>
            <person name="Riley R."/>
            <person name="Barry K."/>
            <person name="Blanchette R.A."/>
            <person name="Henrissat B."/>
            <person name="Martinez A.T."/>
            <person name="Otillar R."/>
            <person name="Spatafora J.W."/>
            <person name="Yadav J.S."/>
            <person name="Aerts A."/>
            <person name="Benoit I."/>
            <person name="Boyd A."/>
            <person name="Carlson A."/>
            <person name="Copeland A."/>
            <person name="Coutinho P.M."/>
            <person name="de Vries R.P."/>
            <person name="Ferreira P."/>
            <person name="Findley K."/>
            <person name="Foster B."/>
            <person name="Gaskell J."/>
            <person name="Glotzer D."/>
            <person name="Gorecki P."/>
            <person name="Heitman J."/>
            <person name="Hesse C."/>
            <person name="Hori C."/>
            <person name="Igarashi K."/>
            <person name="Jurgens J.A."/>
            <person name="Kallen N."/>
            <person name="Kersten P."/>
            <person name="Kohler A."/>
            <person name="Kuees U."/>
            <person name="Kumar T.K.A."/>
            <person name="Kuo A."/>
            <person name="LaButti K."/>
            <person name="Larrondo L.F."/>
            <person name="Lindquist E."/>
            <person name="Ling A."/>
            <person name="Lombard V."/>
            <person name="Lucas S."/>
            <person name="Lundell T."/>
            <person name="Martin R."/>
            <person name="McLaughlin D.J."/>
            <person name="Morgenstern I."/>
            <person name="Morin E."/>
            <person name="Murat C."/>
            <person name="Nagy L.G."/>
            <person name="Nolan M."/>
            <person name="Ohm R.A."/>
            <person name="Patyshakuliyeva A."/>
            <person name="Rokas A."/>
            <person name="Ruiz-Duenas F.J."/>
            <person name="Sabat G."/>
            <person name="Salamov A."/>
            <person name="Samejima M."/>
            <person name="Schmutz J."/>
            <person name="Slot J.C."/>
            <person name="St John F."/>
            <person name="Stenlid J."/>
            <person name="Sun H."/>
            <person name="Sun S."/>
            <person name="Syed K."/>
            <person name="Tsang A."/>
            <person name="Wiebenga A."/>
            <person name="Young D."/>
            <person name="Pisabarro A."/>
            <person name="Eastwood D.C."/>
            <person name="Martin F."/>
            <person name="Cullen D."/>
            <person name="Grigoriev I.V."/>
            <person name="Hibbett D.S."/>
        </authorList>
    </citation>
    <scope>NUCLEOTIDE SEQUENCE [LARGE SCALE GENOMIC DNA]</scope>
    <source>
        <strain evidence="1 2">MD-104</strain>
    </source>
</reference>
<proteinExistence type="predicted"/>
<dbReference type="GO" id="GO:0033063">
    <property type="term" value="C:Rad51B-Rad51C-Rad51D-XRCC2 complex"/>
    <property type="evidence" value="ECO:0007669"/>
    <property type="project" value="InterPro"/>
</dbReference>
<dbReference type="GO" id="GO:0000724">
    <property type="term" value="P:double-strand break repair via homologous recombination"/>
    <property type="evidence" value="ECO:0007669"/>
    <property type="project" value="InterPro"/>
</dbReference>
<dbReference type="EMBL" id="KB467831">
    <property type="protein sequence ID" value="PCH33824.1"/>
    <property type="molecule type" value="Genomic_DNA"/>
</dbReference>
<dbReference type="OrthoDB" id="420422at2759"/>
<dbReference type="SUPFAM" id="SSF52540">
    <property type="entry name" value="P-loop containing nucleoside triphosphate hydrolases"/>
    <property type="match status" value="1"/>
</dbReference>
<dbReference type="Proteomes" id="UP000218811">
    <property type="component" value="Unassembled WGS sequence"/>
</dbReference>
<dbReference type="OMA" id="YRQHLHP"/>
<dbReference type="PANTHER" id="PTHR46644:SF2">
    <property type="entry name" value="DNA REPAIR PROTEIN XRCC2"/>
    <property type="match status" value="1"/>
</dbReference>
<accession>A0A2H3JAY1</accession>
<protein>
    <submittedName>
        <fullName evidence="1">Uncharacterized protein</fullName>
    </submittedName>
</protein>
<dbReference type="AlphaFoldDB" id="A0A2H3JAY1"/>
<dbReference type="GO" id="GO:0005657">
    <property type="term" value="C:replication fork"/>
    <property type="evidence" value="ECO:0007669"/>
    <property type="project" value="InterPro"/>
</dbReference>
<dbReference type="GO" id="GO:0042148">
    <property type="term" value="P:DNA strand invasion"/>
    <property type="evidence" value="ECO:0007669"/>
    <property type="project" value="TreeGrafter"/>
</dbReference>
<dbReference type="GO" id="GO:0000400">
    <property type="term" value="F:four-way junction DNA binding"/>
    <property type="evidence" value="ECO:0007669"/>
    <property type="project" value="TreeGrafter"/>
</dbReference>
<dbReference type="PANTHER" id="PTHR46644">
    <property type="entry name" value="DNA REPAIR PROTEIN XRCC2"/>
    <property type="match status" value="1"/>
</dbReference>
<name>A0A2H3JAY1_WOLCO</name>
<sequence>MDTALPGITVDALLNEVHTESLQNVLVAVRRHTSGIGDVNIPALDEHLSSHLSASFPAKSSMNRGDVIEIQGPPASGKSQLLHHLLIGCITPTHYGSTAIYGWDKAAVLFDTDGTFDAERFNRLLVSRLSRMIGIQNQSDVPGAFVQPASFPIEKLASRCLARLHVFRPDSSYQLAATLMHLPRYHATHSSLRSAEIGLVAIDSMSAFHWTDRFTMEQLRGAHEATGAAKNSAAESLAPLQCVMMALQALRASHGPVIAFTNWGLHPMTNSAPTGEPASQFYRQHLHPYPAAFERPLATSASPALRSVAVPPATSLHSPEAEFQQLQSAAVDRLLLTHHITLHPLHVEAFPARFGLGDVKREDSLRCHLVQRGEIHGFIRTPGTADIGKFSFFINDEDILAETPSVI</sequence>
<dbReference type="InterPro" id="IPR027417">
    <property type="entry name" value="P-loop_NTPase"/>
</dbReference>
<evidence type="ECO:0000313" key="1">
    <source>
        <dbReference type="EMBL" id="PCH33824.1"/>
    </source>
</evidence>
<dbReference type="CDD" id="cd19490">
    <property type="entry name" value="XRCC2"/>
    <property type="match status" value="1"/>
</dbReference>
<keyword evidence="2" id="KW-1185">Reference proteome</keyword>
<dbReference type="Gene3D" id="3.40.50.300">
    <property type="entry name" value="P-loop containing nucleotide triphosphate hydrolases"/>
    <property type="match status" value="1"/>
</dbReference>
<dbReference type="InterPro" id="IPR030547">
    <property type="entry name" value="XRCC2"/>
</dbReference>
<dbReference type="STRING" id="742152.A0A2H3JAY1"/>
<organism evidence="1 2">
    <name type="scientific">Wolfiporia cocos (strain MD-104)</name>
    <name type="common">Brown rot fungus</name>
    <dbReference type="NCBI Taxonomy" id="742152"/>
    <lineage>
        <taxon>Eukaryota</taxon>
        <taxon>Fungi</taxon>
        <taxon>Dikarya</taxon>
        <taxon>Basidiomycota</taxon>
        <taxon>Agaricomycotina</taxon>
        <taxon>Agaricomycetes</taxon>
        <taxon>Polyporales</taxon>
        <taxon>Phaeolaceae</taxon>
        <taxon>Wolfiporia</taxon>
    </lineage>
</organism>
<gene>
    <name evidence="1" type="ORF">WOLCODRAFT_141822</name>
</gene>
<evidence type="ECO:0000313" key="2">
    <source>
        <dbReference type="Proteomes" id="UP000218811"/>
    </source>
</evidence>